<comment type="caution">
    <text evidence="8">The sequence shown here is derived from an EMBL/GenBank/DDBJ whole genome shotgun (WGS) entry which is preliminary data.</text>
</comment>
<dbReference type="PANTHER" id="PTHR30532">
    <property type="entry name" value="IRON III DICITRATE-BINDING PERIPLASMIC PROTEIN"/>
    <property type="match status" value="1"/>
</dbReference>
<evidence type="ECO:0000256" key="1">
    <source>
        <dbReference type="ARBA" id="ARBA00004196"/>
    </source>
</evidence>
<evidence type="ECO:0000256" key="5">
    <source>
        <dbReference type="ARBA" id="ARBA00022729"/>
    </source>
</evidence>
<proteinExistence type="inferred from homology"/>
<evidence type="ECO:0000313" key="8">
    <source>
        <dbReference type="EMBL" id="MFC3702999.1"/>
    </source>
</evidence>
<keyword evidence="9" id="KW-1185">Reference proteome</keyword>
<dbReference type="Gene3D" id="3.40.50.1980">
    <property type="entry name" value="Nitrogenase molybdenum iron protein domain"/>
    <property type="match status" value="2"/>
</dbReference>
<gene>
    <name evidence="8" type="ORF">ACFOND_15315</name>
</gene>
<dbReference type="RefSeq" id="WP_377363478.1">
    <property type="nucleotide sequence ID" value="NZ_JBHRYN010000069.1"/>
</dbReference>
<feature type="chain" id="PRO_5046438070" evidence="6">
    <location>
        <begin position="21"/>
        <end position="294"/>
    </location>
</feature>
<keyword evidence="4" id="KW-0408">Iron</keyword>
<protein>
    <submittedName>
        <fullName evidence="8">Fe(3+) dicitrate ABC transporter substrate-binding protein</fullName>
    </submittedName>
</protein>
<dbReference type="SUPFAM" id="SSF53807">
    <property type="entry name" value="Helical backbone' metal receptor"/>
    <property type="match status" value="1"/>
</dbReference>
<keyword evidence="5 6" id="KW-0732">Signal</keyword>
<dbReference type="Proteomes" id="UP001595710">
    <property type="component" value="Unassembled WGS sequence"/>
</dbReference>
<name>A0ABV7WXD0_9GAMM</name>
<evidence type="ECO:0000256" key="6">
    <source>
        <dbReference type="SAM" id="SignalP"/>
    </source>
</evidence>
<dbReference type="PROSITE" id="PS50983">
    <property type="entry name" value="FE_B12_PBP"/>
    <property type="match status" value="1"/>
</dbReference>
<dbReference type="PANTHER" id="PTHR30532:SF29">
    <property type="entry name" value="FE(3+) DICITRATE-BINDING PERIPLASMIC PROTEIN"/>
    <property type="match status" value="1"/>
</dbReference>
<dbReference type="InterPro" id="IPR002491">
    <property type="entry name" value="ABC_transptr_periplasmic_BD"/>
</dbReference>
<feature type="signal peptide" evidence="6">
    <location>
        <begin position="1"/>
        <end position="20"/>
    </location>
</feature>
<feature type="domain" description="Fe/B12 periplasmic-binding" evidence="7">
    <location>
        <begin position="39"/>
        <end position="294"/>
    </location>
</feature>
<dbReference type="Pfam" id="PF01497">
    <property type="entry name" value="Peripla_BP_2"/>
    <property type="match status" value="1"/>
</dbReference>
<dbReference type="EMBL" id="JBHRYN010000069">
    <property type="protein sequence ID" value="MFC3702999.1"/>
    <property type="molecule type" value="Genomic_DNA"/>
</dbReference>
<dbReference type="CDD" id="cd01146">
    <property type="entry name" value="FhuD"/>
    <property type="match status" value="1"/>
</dbReference>
<sequence>MVKQLVSLCAALLISSLTFGQITVNDELGTVELDSVPVRVVALEFSFVDALASLGIAPVGVADDGDKTRVIEQIRARIGEDWVSLGSRSQPSLEVIASLKPDLIIADRERHEAIYEDLKRIAPTLILKSRGETYQDNLKSVIKVASAFDREGEMAQKVAEHSQKMDAFAKQIDNDASLLFAVSSARGVYMHAPKAYAGGVVNRLGLRSPVPDETEAYVQTTIEGLVKANPDYFLVGEYGEETVIDTFKENSLWTLMSAVKNDHYVETDPRLWSLNRGMIAAEIMAEEIIALLKD</sequence>
<evidence type="ECO:0000256" key="4">
    <source>
        <dbReference type="ARBA" id="ARBA00022496"/>
    </source>
</evidence>
<evidence type="ECO:0000259" key="7">
    <source>
        <dbReference type="PROSITE" id="PS50983"/>
    </source>
</evidence>
<comment type="subcellular location">
    <subcellularLocation>
        <location evidence="1">Cell envelope</location>
    </subcellularLocation>
</comment>
<evidence type="ECO:0000256" key="3">
    <source>
        <dbReference type="ARBA" id="ARBA00022448"/>
    </source>
</evidence>
<accession>A0ABV7WXD0</accession>
<dbReference type="InterPro" id="IPR051313">
    <property type="entry name" value="Bact_iron-sidero_bind"/>
</dbReference>
<keyword evidence="4" id="KW-0406">Ion transport</keyword>
<evidence type="ECO:0000256" key="2">
    <source>
        <dbReference type="ARBA" id="ARBA00008814"/>
    </source>
</evidence>
<keyword evidence="4" id="KW-0410">Iron transport</keyword>
<dbReference type="NCBIfam" id="NF008501">
    <property type="entry name" value="PRK11411.1"/>
    <property type="match status" value="1"/>
</dbReference>
<organism evidence="8 9">
    <name type="scientific">Reinekea marina</name>
    <dbReference type="NCBI Taxonomy" id="1310421"/>
    <lineage>
        <taxon>Bacteria</taxon>
        <taxon>Pseudomonadati</taxon>
        <taxon>Pseudomonadota</taxon>
        <taxon>Gammaproteobacteria</taxon>
        <taxon>Oceanospirillales</taxon>
        <taxon>Saccharospirillaceae</taxon>
        <taxon>Reinekea</taxon>
    </lineage>
</organism>
<keyword evidence="3" id="KW-0813">Transport</keyword>
<evidence type="ECO:0000313" key="9">
    <source>
        <dbReference type="Proteomes" id="UP001595710"/>
    </source>
</evidence>
<reference evidence="9" key="1">
    <citation type="journal article" date="2019" name="Int. J. Syst. Evol. Microbiol.">
        <title>The Global Catalogue of Microorganisms (GCM) 10K type strain sequencing project: providing services to taxonomists for standard genome sequencing and annotation.</title>
        <authorList>
            <consortium name="The Broad Institute Genomics Platform"/>
            <consortium name="The Broad Institute Genome Sequencing Center for Infectious Disease"/>
            <person name="Wu L."/>
            <person name="Ma J."/>
        </authorList>
    </citation>
    <scope>NUCLEOTIDE SEQUENCE [LARGE SCALE GENOMIC DNA]</scope>
    <source>
        <strain evidence="9">CECT 8288</strain>
    </source>
</reference>
<comment type="similarity">
    <text evidence="2">Belongs to the bacterial solute-binding protein 8 family.</text>
</comment>